<proteinExistence type="predicted"/>
<dbReference type="AlphaFoldDB" id="A0A7Z0B2C6"/>
<feature type="transmembrane region" description="Helical" evidence="1">
    <location>
        <begin position="7"/>
        <end position="24"/>
    </location>
</feature>
<dbReference type="Proteomes" id="UP000572540">
    <property type="component" value="Unassembled WGS sequence"/>
</dbReference>
<dbReference type="EMBL" id="JACCAU010000001">
    <property type="protein sequence ID" value="NYH18846.1"/>
    <property type="molecule type" value="Genomic_DNA"/>
</dbReference>
<protein>
    <submittedName>
        <fullName evidence="2">Uncharacterized protein</fullName>
    </submittedName>
</protein>
<organism evidence="2 3">
    <name type="scientific">Paraburkholderia bryophila</name>
    <dbReference type="NCBI Taxonomy" id="420952"/>
    <lineage>
        <taxon>Bacteria</taxon>
        <taxon>Pseudomonadati</taxon>
        <taxon>Pseudomonadota</taxon>
        <taxon>Betaproteobacteria</taxon>
        <taxon>Burkholderiales</taxon>
        <taxon>Burkholderiaceae</taxon>
        <taxon>Paraburkholderia</taxon>
    </lineage>
</organism>
<comment type="caution">
    <text evidence="2">The sequence shown here is derived from an EMBL/GenBank/DDBJ whole genome shotgun (WGS) entry which is preliminary data.</text>
</comment>
<accession>A0A7Z0B2C6</accession>
<keyword evidence="1" id="KW-0812">Transmembrane</keyword>
<feature type="transmembrane region" description="Helical" evidence="1">
    <location>
        <begin position="36"/>
        <end position="54"/>
    </location>
</feature>
<evidence type="ECO:0000313" key="2">
    <source>
        <dbReference type="EMBL" id="NYH18846.1"/>
    </source>
</evidence>
<sequence>MSSTTPFAVRAFAFVGSLGILMYGTRELAFHQHLHIAYLALTALGVVTGTLFTGRWSHRA</sequence>
<reference evidence="2 3" key="1">
    <citation type="submission" date="2020-07" db="EMBL/GenBank/DDBJ databases">
        <title>Exploring microbial biodiversity for novel pathways involved in the catabolism of aromatic compounds derived from lignin.</title>
        <authorList>
            <person name="Elkins J."/>
        </authorList>
    </citation>
    <scope>NUCLEOTIDE SEQUENCE [LARGE SCALE GENOMIC DNA]</scope>
    <source>
        <strain evidence="2 3">H2C3B</strain>
    </source>
</reference>
<evidence type="ECO:0000256" key="1">
    <source>
        <dbReference type="SAM" id="Phobius"/>
    </source>
</evidence>
<dbReference type="RefSeq" id="WP_179706202.1">
    <property type="nucleotide sequence ID" value="NZ_JACCAU010000001.1"/>
</dbReference>
<gene>
    <name evidence="2" type="ORF">GGD41_006074</name>
</gene>
<name>A0A7Z0B2C6_9BURK</name>
<keyword evidence="1" id="KW-0472">Membrane</keyword>
<keyword evidence="1" id="KW-1133">Transmembrane helix</keyword>
<evidence type="ECO:0000313" key="3">
    <source>
        <dbReference type="Proteomes" id="UP000572540"/>
    </source>
</evidence>